<dbReference type="RefSeq" id="WP_187119869.1">
    <property type="nucleotide sequence ID" value="NZ_CABKVG010000010.1"/>
</dbReference>
<evidence type="ECO:0000313" key="1">
    <source>
        <dbReference type="EMBL" id="UOO89157.1"/>
    </source>
</evidence>
<evidence type="ECO:0000313" key="2">
    <source>
        <dbReference type="Proteomes" id="UP000832011"/>
    </source>
</evidence>
<dbReference type="EMBL" id="CP091511">
    <property type="protein sequence ID" value="UOO89157.1"/>
    <property type="molecule type" value="Genomic_DNA"/>
</dbReference>
<proteinExistence type="predicted"/>
<keyword evidence="2" id="KW-1185">Reference proteome</keyword>
<dbReference type="Gene3D" id="3.30.420.240">
    <property type="match status" value="1"/>
</dbReference>
<gene>
    <name evidence="1" type="ORF">LVJ82_17200</name>
</gene>
<evidence type="ECO:0008006" key="3">
    <source>
        <dbReference type="Google" id="ProtNLM"/>
    </source>
</evidence>
<accession>A0ABY4E707</accession>
<reference evidence="1 2" key="1">
    <citation type="journal article" date="2022" name="Res Sq">
        <title>Evolution of multicellular longitudinally dividing oral cavity symbionts (Neisseriaceae).</title>
        <authorList>
            <person name="Nyongesa S."/>
            <person name="Weber P."/>
            <person name="Bernet E."/>
            <person name="Pullido F."/>
            <person name="Nieckarz M."/>
            <person name="Delaby M."/>
            <person name="Nieves C."/>
            <person name="Viehboeck T."/>
            <person name="Krause N."/>
            <person name="Rivera-Millot A."/>
            <person name="Nakamura A."/>
            <person name="Vischer N."/>
            <person name="VanNieuwenhze M."/>
            <person name="Brun Y."/>
            <person name="Cava F."/>
            <person name="Bulgheresi S."/>
            <person name="Veyrier F."/>
        </authorList>
    </citation>
    <scope>NUCLEOTIDE SEQUENCE [LARGE SCALE GENOMIC DNA]</scope>
    <source>
        <strain evidence="1 2">SN4</strain>
    </source>
</reference>
<name>A0ABY4E707_9NEIS</name>
<organism evidence="1 2">
    <name type="scientific">Vitreoscilla massiliensis</name>
    <dbReference type="NCBI Taxonomy" id="1689272"/>
    <lineage>
        <taxon>Bacteria</taxon>
        <taxon>Pseudomonadati</taxon>
        <taxon>Pseudomonadota</taxon>
        <taxon>Betaproteobacteria</taxon>
        <taxon>Neisseriales</taxon>
        <taxon>Neisseriaceae</taxon>
        <taxon>Vitreoscilla</taxon>
    </lineage>
</organism>
<protein>
    <recommendedName>
        <fullName evidence="3">Terminase large subunit gp17-like C-terminal domain-containing protein</fullName>
    </recommendedName>
</protein>
<sequence length="376" mass="43034">MLVNARSANDDQFFRYWQMIIVDEASGVSDEHYNVITGTQTQDGNRTLLFSQGTKTVGYFYDTHHRLSYINTSIHDGGWINLRFSSENAPHVTPQWLRERLTECGGRDSNEYKIRVLGLFAEDDEKTLINRVILNRAMEMKLPAIRDDEAWGWFLLVDVAAGEYRDFSVCVLARVIGNGGTFEENPRRVEFVGLPIYSNSIDVKQFKGRIIEEYSKLSNARILVDAGGTGLQLCKDLEDEGADVVRVTWGNPCFLNENKKRFINLRAQAMVGLRDAMRDGYCRFPQNLDKKVRETLEFQATHLPYSFTEQVRYQMLSKDKMRAQGIKSPDIIDAMSFAFLERIYFNVSDRSGVGGAKEKRLSARERLQQKMAEAAN</sequence>
<dbReference type="Proteomes" id="UP000832011">
    <property type="component" value="Chromosome"/>
</dbReference>